<dbReference type="Proteomes" id="UP001140502">
    <property type="component" value="Unassembled WGS sequence"/>
</dbReference>
<feature type="compositionally biased region" description="Polar residues" evidence="1">
    <location>
        <begin position="367"/>
        <end position="377"/>
    </location>
</feature>
<feature type="compositionally biased region" description="Basic residues" evidence="1">
    <location>
        <begin position="119"/>
        <end position="130"/>
    </location>
</feature>
<dbReference type="OrthoDB" id="5145552at2759"/>
<accession>A0A9W8TBF5</accession>
<dbReference type="EMBL" id="JAPEUR010000617">
    <property type="protein sequence ID" value="KAJ4307852.1"/>
    <property type="molecule type" value="Genomic_DNA"/>
</dbReference>
<protein>
    <submittedName>
        <fullName evidence="2">Uncharacterized protein</fullName>
    </submittedName>
</protein>
<evidence type="ECO:0000313" key="3">
    <source>
        <dbReference type="Proteomes" id="UP001140502"/>
    </source>
</evidence>
<dbReference type="AlphaFoldDB" id="A0A9W8TBF5"/>
<feature type="region of interest" description="Disordered" evidence="1">
    <location>
        <begin position="251"/>
        <end position="290"/>
    </location>
</feature>
<name>A0A9W8TBF5_9HYPO</name>
<comment type="caution">
    <text evidence="2">The sequence shown here is derived from an EMBL/GenBank/DDBJ whole genome shotgun (WGS) entry which is preliminary data.</text>
</comment>
<evidence type="ECO:0000313" key="2">
    <source>
        <dbReference type="EMBL" id="KAJ4307852.1"/>
    </source>
</evidence>
<evidence type="ECO:0000256" key="1">
    <source>
        <dbReference type="SAM" id="MobiDB-lite"/>
    </source>
</evidence>
<sequence>MSPSPTEREDTPEVANSPADTIMVDSEADRLSSYTVEAPSDGPSDPEWREATSPMLHATWTSTTTVMAKCDFCQLGSRGTLQQCRECGVSICEECFEAGRLDRRHQLDADHIDWNQHNKSGRRSKKRVSRARQSAACSSAVISTPSTPEQQSSARDNHRGNNGYASIQPHFSSSTEQPLGRYNQDLDGSSNYHGGALTSGENLNVWNAMFDQSQTGPSYDHMQFPQNGFGSSYSDGYHQPIQFSSAYGANQSAYHHHPEPAANPPVPAHQTSYSTWQQPQDPPNTSALRSPLYHSDLSNYNLVSISVAPGSFIRSTNRSQARSTPRILPELRRPYSSPPRTLQHAPAGPPRQYEDYLHPRQAGAVSPQGQGADQSANAHLAYHLPSIRMTTEEGEDDGHDADNPRQDL</sequence>
<feature type="region of interest" description="Disordered" evidence="1">
    <location>
        <begin position="1"/>
        <end position="23"/>
    </location>
</feature>
<feature type="region of interest" description="Disordered" evidence="1">
    <location>
        <begin position="316"/>
        <end position="408"/>
    </location>
</feature>
<feature type="compositionally biased region" description="Low complexity" evidence="1">
    <location>
        <begin position="131"/>
        <end position="140"/>
    </location>
</feature>
<keyword evidence="3" id="KW-1185">Reference proteome</keyword>
<dbReference type="CDD" id="cd19757">
    <property type="entry name" value="Bbox1"/>
    <property type="match status" value="1"/>
</dbReference>
<feature type="compositionally biased region" description="Polar residues" evidence="1">
    <location>
        <begin position="141"/>
        <end position="154"/>
    </location>
</feature>
<reference evidence="2" key="1">
    <citation type="submission" date="2022-10" db="EMBL/GenBank/DDBJ databases">
        <title>Tapping the CABI collections for fungal endophytes: first genome assemblies for Collariella, Neodidymelliopsis, Ascochyta clinopodiicola, Didymella pomorum, Didymosphaeria variabile, Neocosmospora piperis and Neocucurbitaria cava.</title>
        <authorList>
            <person name="Hill R."/>
        </authorList>
    </citation>
    <scope>NUCLEOTIDE SEQUENCE</scope>
    <source>
        <strain evidence="2">IMI 366586</strain>
    </source>
</reference>
<proteinExistence type="predicted"/>
<feature type="compositionally biased region" description="Basic and acidic residues" evidence="1">
    <location>
        <begin position="1"/>
        <end position="11"/>
    </location>
</feature>
<feature type="region of interest" description="Disordered" evidence="1">
    <location>
        <begin position="114"/>
        <end position="195"/>
    </location>
</feature>
<feature type="compositionally biased region" description="Polar residues" evidence="1">
    <location>
        <begin position="163"/>
        <end position="177"/>
    </location>
</feature>
<organism evidence="2 3">
    <name type="scientific">Fusarium piperis</name>
    <dbReference type="NCBI Taxonomy" id="1435070"/>
    <lineage>
        <taxon>Eukaryota</taxon>
        <taxon>Fungi</taxon>
        <taxon>Dikarya</taxon>
        <taxon>Ascomycota</taxon>
        <taxon>Pezizomycotina</taxon>
        <taxon>Sordariomycetes</taxon>
        <taxon>Hypocreomycetidae</taxon>
        <taxon>Hypocreales</taxon>
        <taxon>Nectriaceae</taxon>
        <taxon>Fusarium</taxon>
        <taxon>Fusarium solani species complex</taxon>
    </lineage>
</organism>
<gene>
    <name evidence="2" type="ORF">N0V84_012454</name>
</gene>
<feature type="compositionally biased region" description="Polar residues" evidence="1">
    <location>
        <begin position="269"/>
        <end position="288"/>
    </location>
</feature>